<keyword evidence="3" id="KW-0804">Transcription</keyword>
<sequence length="212" mass="23657">MSEPIDRRTRKRLATRQAISDTATRLFWQRGFDAVTVDEIAQAADVGRMTVFNHFPRKEDMFFDRDEEGRTMLRNALRQRDHDVAPIETLRLLAHRLVAERTPYVDFSAESQSFVGTIEGSETLKARARAIRDELAAVVEVALAESAGRDPGDPDARLAAALLLATWATAFLEAHRIFRRTENSERAQAAFLAIVDRGTLGLKAAMAGTPYA</sequence>
<dbReference type="InterPro" id="IPR001647">
    <property type="entry name" value="HTH_TetR"/>
</dbReference>
<name>A0ABU0FFB7_9HYPH</name>
<dbReference type="SUPFAM" id="SSF46689">
    <property type="entry name" value="Homeodomain-like"/>
    <property type="match status" value="1"/>
</dbReference>
<evidence type="ECO:0000313" key="7">
    <source>
        <dbReference type="Proteomes" id="UP001237448"/>
    </source>
</evidence>
<organism evidence="6 7">
    <name type="scientific">Labrys monachus</name>
    <dbReference type="NCBI Taxonomy" id="217067"/>
    <lineage>
        <taxon>Bacteria</taxon>
        <taxon>Pseudomonadati</taxon>
        <taxon>Pseudomonadota</taxon>
        <taxon>Alphaproteobacteria</taxon>
        <taxon>Hyphomicrobiales</taxon>
        <taxon>Xanthobacteraceae</taxon>
        <taxon>Labrys</taxon>
    </lineage>
</organism>
<dbReference type="EMBL" id="JAUSVK010000001">
    <property type="protein sequence ID" value="MDQ0393151.1"/>
    <property type="molecule type" value="Genomic_DNA"/>
</dbReference>
<comment type="caution">
    <text evidence="6">The sequence shown here is derived from an EMBL/GenBank/DDBJ whole genome shotgun (WGS) entry which is preliminary data.</text>
</comment>
<dbReference type="PANTHER" id="PTHR30055:SF234">
    <property type="entry name" value="HTH-TYPE TRANSCRIPTIONAL REGULATOR BETI"/>
    <property type="match status" value="1"/>
</dbReference>
<reference evidence="6 7" key="1">
    <citation type="submission" date="2023-07" db="EMBL/GenBank/DDBJ databases">
        <title>Genomic Encyclopedia of Type Strains, Phase IV (KMG-IV): sequencing the most valuable type-strain genomes for metagenomic binning, comparative biology and taxonomic classification.</title>
        <authorList>
            <person name="Goeker M."/>
        </authorList>
    </citation>
    <scope>NUCLEOTIDE SEQUENCE [LARGE SCALE GENOMIC DNA]</scope>
    <source>
        <strain evidence="6 7">DSM 5896</strain>
    </source>
</reference>
<keyword evidence="7" id="KW-1185">Reference proteome</keyword>
<dbReference type="Gene3D" id="1.10.357.10">
    <property type="entry name" value="Tetracycline Repressor, domain 2"/>
    <property type="match status" value="1"/>
</dbReference>
<dbReference type="PROSITE" id="PS50977">
    <property type="entry name" value="HTH_TETR_2"/>
    <property type="match status" value="1"/>
</dbReference>
<evidence type="ECO:0000256" key="4">
    <source>
        <dbReference type="PROSITE-ProRule" id="PRU00335"/>
    </source>
</evidence>
<dbReference type="Pfam" id="PF00440">
    <property type="entry name" value="TetR_N"/>
    <property type="match status" value="1"/>
</dbReference>
<dbReference type="PANTHER" id="PTHR30055">
    <property type="entry name" value="HTH-TYPE TRANSCRIPTIONAL REGULATOR RUTR"/>
    <property type="match status" value="1"/>
</dbReference>
<keyword evidence="1" id="KW-0805">Transcription regulation</keyword>
<evidence type="ECO:0000256" key="1">
    <source>
        <dbReference type="ARBA" id="ARBA00023015"/>
    </source>
</evidence>
<keyword evidence="2 4" id="KW-0238">DNA-binding</keyword>
<evidence type="ECO:0000259" key="5">
    <source>
        <dbReference type="PROSITE" id="PS50977"/>
    </source>
</evidence>
<proteinExistence type="predicted"/>
<evidence type="ECO:0000313" key="6">
    <source>
        <dbReference type="EMBL" id="MDQ0393151.1"/>
    </source>
</evidence>
<feature type="DNA-binding region" description="H-T-H motif" evidence="4">
    <location>
        <begin position="36"/>
        <end position="55"/>
    </location>
</feature>
<dbReference type="InterPro" id="IPR050109">
    <property type="entry name" value="HTH-type_TetR-like_transc_reg"/>
</dbReference>
<feature type="domain" description="HTH tetR-type" evidence="5">
    <location>
        <begin position="13"/>
        <end position="73"/>
    </location>
</feature>
<dbReference type="InterPro" id="IPR009057">
    <property type="entry name" value="Homeodomain-like_sf"/>
</dbReference>
<dbReference type="Gene3D" id="1.10.10.60">
    <property type="entry name" value="Homeodomain-like"/>
    <property type="match status" value="1"/>
</dbReference>
<accession>A0ABU0FFB7</accession>
<dbReference type="RefSeq" id="WP_307428043.1">
    <property type="nucleotide sequence ID" value="NZ_JAUSVK010000001.1"/>
</dbReference>
<evidence type="ECO:0000256" key="3">
    <source>
        <dbReference type="ARBA" id="ARBA00023163"/>
    </source>
</evidence>
<gene>
    <name evidence="6" type="ORF">J3R73_002943</name>
</gene>
<protein>
    <submittedName>
        <fullName evidence="6">AcrR family transcriptional regulator</fullName>
    </submittedName>
</protein>
<dbReference type="Proteomes" id="UP001237448">
    <property type="component" value="Unassembled WGS sequence"/>
</dbReference>
<dbReference type="PRINTS" id="PR00455">
    <property type="entry name" value="HTHTETR"/>
</dbReference>
<evidence type="ECO:0000256" key="2">
    <source>
        <dbReference type="ARBA" id="ARBA00023125"/>
    </source>
</evidence>